<evidence type="ECO:0000259" key="2">
    <source>
        <dbReference type="PROSITE" id="PS50405"/>
    </source>
</evidence>
<feature type="domain" description="GST C-terminal" evidence="2">
    <location>
        <begin position="84"/>
        <end position="204"/>
    </location>
</feature>
<accession>A0A8J3GW39</accession>
<dbReference type="PANTHER" id="PTHR44051">
    <property type="entry name" value="GLUTATHIONE S-TRANSFERASE-RELATED"/>
    <property type="match status" value="1"/>
</dbReference>
<dbReference type="SUPFAM" id="SSF52833">
    <property type="entry name" value="Thioredoxin-like"/>
    <property type="match status" value="1"/>
</dbReference>
<dbReference type="Proteomes" id="UP000626220">
    <property type="component" value="Unassembled WGS sequence"/>
</dbReference>
<dbReference type="SFLD" id="SFLDG01150">
    <property type="entry name" value="Main.1:_Beta-like"/>
    <property type="match status" value="1"/>
</dbReference>
<dbReference type="Pfam" id="PF02798">
    <property type="entry name" value="GST_N"/>
    <property type="match status" value="1"/>
</dbReference>
<keyword evidence="4" id="KW-1185">Reference proteome</keyword>
<sequence length="204" mass="22343">MQLYYARGTISIAVALALHEAGIDFEPVRVDFANAEQTKPAYHGINPKGRVPALATDQGILTETGAILDYISALAPQANLVPEDAFAAARMRETMYYLASTAHINHAHKMRGARWATLESSFEDMRAKVPETMTATARHLETHVIKGPFVLGAQFSLADPYLFVVATWLAGDSVDVAAFPKLTAFMAEMEKRPAVIRARADRLL</sequence>
<dbReference type="PROSITE" id="PS50405">
    <property type="entry name" value="GST_CTER"/>
    <property type="match status" value="1"/>
</dbReference>
<dbReference type="SFLD" id="SFLDG00358">
    <property type="entry name" value="Main_(cytGST)"/>
    <property type="match status" value="1"/>
</dbReference>
<dbReference type="InterPro" id="IPR036282">
    <property type="entry name" value="Glutathione-S-Trfase_C_sf"/>
</dbReference>
<dbReference type="Gene3D" id="1.20.1050.10">
    <property type="match status" value="1"/>
</dbReference>
<proteinExistence type="predicted"/>
<comment type="caution">
    <text evidence="3">The sequence shown here is derived from an EMBL/GenBank/DDBJ whole genome shotgun (WGS) entry which is preliminary data.</text>
</comment>
<name>A0A8J3GW39_9RHOB</name>
<evidence type="ECO:0000313" key="3">
    <source>
        <dbReference type="EMBL" id="GHF42887.1"/>
    </source>
</evidence>
<dbReference type="InterPro" id="IPR040079">
    <property type="entry name" value="Glutathione_S-Trfase"/>
</dbReference>
<dbReference type="EMBL" id="BNCJ01000002">
    <property type="protein sequence ID" value="GHF42887.1"/>
    <property type="molecule type" value="Genomic_DNA"/>
</dbReference>
<dbReference type="InterPro" id="IPR010987">
    <property type="entry name" value="Glutathione-S-Trfase_C-like"/>
</dbReference>
<dbReference type="InterPro" id="IPR004045">
    <property type="entry name" value="Glutathione_S-Trfase_N"/>
</dbReference>
<dbReference type="SFLD" id="SFLDS00019">
    <property type="entry name" value="Glutathione_Transferase_(cytos"/>
    <property type="match status" value="1"/>
</dbReference>
<dbReference type="CDD" id="cd03057">
    <property type="entry name" value="GST_N_Beta"/>
    <property type="match status" value="1"/>
</dbReference>
<dbReference type="InterPro" id="IPR036249">
    <property type="entry name" value="Thioredoxin-like_sf"/>
</dbReference>
<protein>
    <submittedName>
        <fullName evidence="3">Glutathione S-transferase</fullName>
    </submittedName>
</protein>
<dbReference type="SUPFAM" id="SSF47616">
    <property type="entry name" value="GST C-terminal domain-like"/>
    <property type="match status" value="1"/>
</dbReference>
<dbReference type="Gene3D" id="3.40.30.10">
    <property type="entry name" value="Glutaredoxin"/>
    <property type="match status" value="1"/>
</dbReference>
<dbReference type="AlphaFoldDB" id="A0A8J3GW39"/>
<evidence type="ECO:0000313" key="4">
    <source>
        <dbReference type="Proteomes" id="UP000626220"/>
    </source>
</evidence>
<reference evidence="3" key="2">
    <citation type="submission" date="2020-09" db="EMBL/GenBank/DDBJ databases">
        <authorList>
            <person name="Sun Q."/>
            <person name="Kim S."/>
        </authorList>
    </citation>
    <scope>NUCLEOTIDE SEQUENCE</scope>
    <source>
        <strain evidence="3">KCTC 42650</strain>
    </source>
</reference>
<dbReference type="PROSITE" id="PS50404">
    <property type="entry name" value="GST_NTER"/>
    <property type="match status" value="1"/>
</dbReference>
<evidence type="ECO:0000259" key="1">
    <source>
        <dbReference type="PROSITE" id="PS50404"/>
    </source>
</evidence>
<feature type="domain" description="GST N-terminal" evidence="1">
    <location>
        <begin position="1"/>
        <end position="79"/>
    </location>
</feature>
<dbReference type="RefSeq" id="WP_189679249.1">
    <property type="nucleotide sequence ID" value="NZ_BNCJ01000002.1"/>
</dbReference>
<organism evidence="3 4">
    <name type="scientific">Seohaeicola zhoushanensis</name>
    <dbReference type="NCBI Taxonomy" id="1569283"/>
    <lineage>
        <taxon>Bacteria</taxon>
        <taxon>Pseudomonadati</taxon>
        <taxon>Pseudomonadota</taxon>
        <taxon>Alphaproteobacteria</taxon>
        <taxon>Rhodobacterales</taxon>
        <taxon>Roseobacteraceae</taxon>
        <taxon>Seohaeicola</taxon>
    </lineage>
</organism>
<dbReference type="PANTHER" id="PTHR44051:SF8">
    <property type="entry name" value="GLUTATHIONE S-TRANSFERASE GSTA"/>
    <property type="match status" value="1"/>
</dbReference>
<dbReference type="CDD" id="cd03188">
    <property type="entry name" value="GST_C_Beta"/>
    <property type="match status" value="1"/>
</dbReference>
<dbReference type="Pfam" id="PF13410">
    <property type="entry name" value="GST_C_2"/>
    <property type="match status" value="1"/>
</dbReference>
<gene>
    <name evidence="3" type="primary">gst</name>
    <name evidence="3" type="ORF">GCM10017056_13370</name>
</gene>
<reference evidence="3" key="1">
    <citation type="journal article" date="2014" name="Int. J. Syst. Evol. Microbiol.">
        <title>Complete genome sequence of Corynebacterium casei LMG S-19264T (=DSM 44701T), isolated from a smear-ripened cheese.</title>
        <authorList>
            <consortium name="US DOE Joint Genome Institute (JGI-PGF)"/>
            <person name="Walter F."/>
            <person name="Albersmeier A."/>
            <person name="Kalinowski J."/>
            <person name="Ruckert C."/>
        </authorList>
    </citation>
    <scope>NUCLEOTIDE SEQUENCE</scope>
    <source>
        <strain evidence="3">KCTC 42650</strain>
    </source>
</reference>